<sequence>MTEPFGRMESLFAAIVEVSIQEALGCDRKGQKGVCVPAHIDAPFILKNYPIVRDELVQLPGRQQTIRSLYDLSYLAQLLATGDCAYLLYEMIRRIARGSQWGYSSLAHSLILETKRSIFSLDNRGLHFCYTAPVKWSRLISALEEEKSPGHEAALRLFLVGLRE</sequence>
<proteinExistence type="predicted"/>
<protein>
    <submittedName>
        <fullName evidence="1">Uncharacterized protein</fullName>
    </submittedName>
</protein>
<dbReference type="EMBL" id="JABANM010037490">
    <property type="protein sequence ID" value="KAF4682356.1"/>
    <property type="molecule type" value="Genomic_DNA"/>
</dbReference>
<gene>
    <name evidence="1" type="ORF">FOZ62_028310</name>
</gene>
<evidence type="ECO:0000313" key="1">
    <source>
        <dbReference type="EMBL" id="KAF4682356.1"/>
    </source>
</evidence>
<reference evidence="1 2" key="1">
    <citation type="submission" date="2020-04" db="EMBL/GenBank/DDBJ databases">
        <title>Perkinsus olseni comparative genomics.</title>
        <authorList>
            <person name="Bogema D.R."/>
        </authorList>
    </citation>
    <scope>NUCLEOTIDE SEQUENCE [LARGE SCALE GENOMIC DNA]</scope>
    <source>
        <strain evidence="1">ATCC PRA-205</strain>
    </source>
</reference>
<dbReference type="Proteomes" id="UP000574390">
    <property type="component" value="Unassembled WGS sequence"/>
</dbReference>
<evidence type="ECO:0000313" key="2">
    <source>
        <dbReference type="Proteomes" id="UP000574390"/>
    </source>
</evidence>
<comment type="caution">
    <text evidence="1">The sequence shown here is derived from an EMBL/GenBank/DDBJ whole genome shotgun (WGS) entry which is preliminary data.</text>
</comment>
<accession>A0A7J6NET4</accession>
<organism evidence="1 2">
    <name type="scientific">Perkinsus olseni</name>
    <name type="common">Perkinsus atlanticus</name>
    <dbReference type="NCBI Taxonomy" id="32597"/>
    <lineage>
        <taxon>Eukaryota</taxon>
        <taxon>Sar</taxon>
        <taxon>Alveolata</taxon>
        <taxon>Perkinsozoa</taxon>
        <taxon>Perkinsea</taxon>
        <taxon>Perkinsida</taxon>
        <taxon>Perkinsidae</taxon>
        <taxon>Perkinsus</taxon>
    </lineage>
</organism>
<name>A0A7J6NET4_PEROL</name>
<dbReference type="AlphaFoldDB" id="A0A7J6NET4"/>